<reference evidence="2 3" key="1">
    <citation type="submission" date="2022-02" db="EMBL/GenBank/DDBJ databases">
        <title>Halomonas fukangensis sp. nov., a halophilic bacterium isolated from a bulk soil of Kalidium foliatum at Fukang.</title>
        <authorList>
            <person name="Huang Y."/>
        </authorList>
    </citation>
    <scope>NUCLEOTIDE SEQUENCE [LARGE SCALE GENOMIC DNA]</scope>
    <source>
        <strain evidence="2 3">EGI 63088</strain>
    </source>
</reference>
<evidence type="ECO:0000313" key="2">
    <source>
        <dbReference type="EMBL" id="MCH4563882.1"/>
    </source>
</evidence>
<accession>A0ABS9RVM2</accession>
<organism evidence="2 3">
    <name type="scientific">Halomonas flagellata</name>
    <dbReference type="NCBI Taxonomy" id="2920385"/>
    <lineage>
        <taxon>Bacteria</taxon>
        <taxon>Pseudomonadati</taxon>
        <taxon>Pseudomonadota</taxon>
        <taxon>Gammaproteobacteria</taxon>
        <taxon>Oceanospirillales</taxon>
        <taxon>Halomonadaceae</taxon>
        <taxon>Halomonas</taxon>
    </lineage>
</organism>
<evidence type="ECO:0000313" key="3">
    <source>
        <dbReference type="Proteomes" id="UP001202117"/>
    </source>
</evidence>
<protein>
    <submittedName>
        <fullName evidence="2">Uncharacterized protein</fullName>
    </submittedName>
</protein>
<name>A0ABS9RVM2_9GAMM</name>
<feature type="region of interest" description="Disordered" evidence="1">
    <location>
        <begin position="112"/>
        <end position="140"/>
    </location>
</feature>
<proteinExistence type="predicted"/>
<sequence length="140" mass="15928">MRHKEYWDALARLKKNEPIHLPKGAKINKQNVALEAGKANASSIRKGRDFDELIVAIEAAKKPSKQRTQNNRVNTLVDEKQKMQDMLDIAHAKYLASLHALFKAGEYTVKRPPSEVVKFPERDSAVRPVMDREKPSEPSK</sequence>
<comment type="caution">
    <text evidence="2">The sequence shown here is derived from an EMBL/GenBank/DDBJ whole genome shotgun (WGS) entry which is preliminary data.</text>
</comment>
<keyword evidence="3" id="KW-1185">Reference proteome</keyword>
<dbReference type="EMBL" id="JAKVPY010000013">
    <property type="protein sequence ID" value="MCH4563882.1"/>
    <property type="molecule type" value="Genomic_DNA"/>
</dbReference>
<dbReference type="RefSeq" id="WP_240568514.1">
    <property type="nucleotide sequence ID" value="NZ_JAKVPY010000013.1"/>
</dbReference>
<evidence type="ECO:0000256" key="1">
    <source>
        <dbReference type="SAM" id="MobiDB-lite"/>
    </source>
</evidence>
<gene>
    <name evidence="2" type="ORF">MKP05_12180</name>
</gene>
<dbReference type="Proteomes" id="UP001202117">
    <property type="component" value="Unassembled WGS sequence"/>
</dbReference>